<gene>
    <name evidence="4" type="ORF">PFICI_02078</name>
</gene>
<name>W3XQM2_PESFW</name>
<evidence type="ECO:0000256" key="2">
    <source>
        <dbReference type="SAM" id="SignalP"/>
    </source>
</evidence>
<dbReference type="PROSITE" id="PS51257">
    <property type="entry name" value="PROKAR_LIPOPROTEIN"/>
    <property type="match status" value="1"/>
</dbReference>
<proteinExistence type="inferred from homology"/>
<dbReference type="HOGENOM" id="CLU_036838_7_0_1"/>
<dbReference type="PANTHER" id="PTHR46190">
    <property type="entry name" value="SI:CH211-201H21.5-RELATED"/>
    <property type="match status" value="1"/>
</dbReference>
<dbReference type="InterPro" id="IPR036452">
    <property type="entry name" value="Ribo_hydro-like"/>
</dbReference>
<feature type="chain" id="PRO_5012339131" description="Inosine/uridine-preferring nucleoside hydrolase domain-containing protein" evidence="2">
    <location>
        <begin position="16"/>
        <end position="379"/>
    </location>
</feature>
<dbReference type="OMA" id="FMVEMVH"/>
<dbReference type="RefSeq" id="XP_007828850.1">
    <property type="nucleotide sequence ID" value="XM_007830659.1"/>
</dbReference>
<evidence type="ECO:0000256" key="1">
    <source>
        <dbReference type="ARBA" id="ARBA00009176"/>
    </source>
</evidence>
<dbReference type="AlphaFoldDB" id="W3XQM2"/>
<organism evidence="4 5">
    <name type="scientific">Pestalotiopsis fici (strain W106-1 / CGMCC3.15140)</name>
    <dbReference type="NCBI Taxonomy" id="1229662"/>
    <lineage>
        <taxon>Eukaryota</taxon>
        <taxon>Fungi</taxon>
        <taxon>Dikarya</taxon>
        <taxon>Ascomycota</taxon>
        <taxon>Pezizomycotina</taxon>
        <taxon>Sordariomycetes</taxon>
        <taxon>Xylariomycetidae</taxon>
        <taxon>Amphisphaeriales</taxon>
        <taxon>Sporocadaceae</taxon>
        <taxon>Pestalotiopsis</taxon>
    </lineage>
</organism>
<evidence type="ECO:0000313" key="5">
    <source>
        <dbReference type="Proteomes" id="UP000030651"/>
    </source>
</evidence>
<feature type="signal peptide" evidence="2">
    <location>
        <begin position="1"/>
        <end position="15"/>
    </location>
</feature>
<dbReference type="InParanoid" id="W3XQM2"/>
<evidence type="ECO:0000313" key="4">
    <source>
        <dbReference type="EMBL" id="ETS88250.1"/>
    </source>
</evidence>
<dbReference type="eggNOG" id="KOG2938">
    <property type="taxonomic scope" value="Eukaryota"/>
</dbReference>
<dbReference type="PANTHER" id="PTHR46190:SF1">
    <property type="entry name" value="SI:CH211-201H21.5"/>
    <property type="match status" value="1"/>
</dbReference>
<dbReference type="Gene3D" id="3.90.245.10">
    <property type="entry name" value="Ribonucleoside hydrolase-like"/>
    <property type="match status" value="1"/>
</dbReference>
<comment type="similarity">
    <text evidence="1">Belongs to the IUNH family.</text>
</comment>
<evidence type="ECO:0000259" key="3">
    <source>
        <dbReference type="Pfam" id="PF01156"/>
    </source>
</evidence>
<protein>
    <recommendedName>
        <fullName evidence="3">Inosine/uridine-preferring nucleoside hydrolase domain-containing protein</fullName>
    </recommendedName>
</protein>
<dbReference type="EMBL" id="KI912109">
    <property type="protein sequence ID" value="ETS88250.1"/>
    <property type="molecule type" value="Genomic_DNA"/>
</dbReference>
<dbReference type="Proteomes" id="UP000030651">
    <property type="component" value="Unassembled WGS sequence"/>
</dbReference>
<feature type="domain" description="Inosine/uridine-preferring nucleoside hydrolase" evidence="3">
    <location>
        <begin position="37"/>
        <end position="364"/>
    </location>
</feature>
<dbReference type="GeneID" id="19267091"/>
<dbReference type="GO" id="GO:0016799">
    <property type="term" value="F:hydrolase activity, hydrolyzing N-glycosyl compounds"/>
    <property type="evidence" value="ECO:0007669"/>
    <property type="project" value="InterPro"/>
</dbReference>
<dbReference type="KEGG" id="pfy:PFICI_02078"/>
<dbReference type="InterPro" id="IPR001910">
    <property type="entry name" value="Inosine/uridine_hydrolase_dom"/>
</dbReference>
<reference evidence="5" key="1">
    <citation type="journal article" date="2015" name="BMC Genomics">
        <title>Genomic and transcriptomic analysis of the endophytic fungus Pestalotiopsis fici reveals its lifestyle and high potential for synthesis of natural products.</title>
        <authorList>
            <person name="Wang X."/>
            <person name="Zhang X."/>
            <person name="Liu L."/>
            <person name="Xiang M."/>
            <person name="Wang W."/>
            <person name="Sun X."/>
            <person name="Che Y."/>
            <person name="Guo L."/>
            <person name="Liu G."/>
            <person name="Guo L."/>
            <person name="Wang C."/>
            <person name="Yin W.B."/>
            <person name="Stadler M."/>
            <person name="Zhang X."/>
            <person name="Liu X."/>
        </authorList>
    </citation>
    <scope>NUCLEOTIDE SEQUENCE [LARGE SCALE GENOMIC DNA]</scope>
    <source>
        <strain evidence="5">W106-1 / CGMCC3.15140</strain>
    </source>
</reference>
<keyword evidence="5" id="KW-1185">Reference proteome</keyword>
<sequence>MRLSILLALTSSVVASCGGTAARTDRAGAVNPGGPKIIMDNDWNSGAATQFLMALDYGWDVLGLIGDTSNSWALQCSMHALALLEIGNLSCIPVHKGSDYPLLMTPKLMQSYETIMGPLAWEGVFKPQNDTAEALGSDPTSGDPRRIVKEAFIEGYPNTTLAGDLAAAWMVEQVRKYPGEVTIFSAGALTNIAMAVRMDSEFAKNTKALWIMGGFADTNLLMTSGSTLQADINTDFNFKADPEATKIALTADFPNITLVANAANALDLFPTPEYIAEIAEVVNPCTVVNSAAAYPDLPFWDEATLLTLLEPDSVLNQTSFYVNVDTSYYSPTYGNIWAYQEALVPSQQDLREVNFVYSINGTTFQSALKRALQYPKSCA</sequence>
<dbReference type="STRING" id="1229662.W3XQM2"/>
<dbReference type="InterPro" id="IPR052775">
    <property type="entry name" value="IUN_hydrolase"/>
</dbReference>
<accession>W3XQM2</accession>
<dbReference type="OrthoDB" id="432381at2759"/>
<dbReference type="SUPFAM" id="SSF53590">
    <property type="entry name" value="Nucleoside hydrolase"/>
    <property type="match status" value="1"/>
</dbReference>
<dbReference type="Pfam" id="PF01156">
    <property type="entry name" value="IU_nuc_hydro"/>
    <property type="match status" value="1"/>
</dbReference>
<keyword evidence="2" id="KW-0732">Signal</keyword>